<keyword evidence="2" id="KW-1185">Reference proteome</keyword>
<dbReference type="Proteomes" id="UP001341840">
    <property type="component" value="Unassembled WGS sequence"/>
</dbReference>
<name>A0ABU6R2Z7_9FABA</name>
<proteinExistence type="predicted"/>
<gene>
    <name evidence="1" type="ORF">PIB30_115056</name>
</gene>
<evidence type="ECO:0000313" key="1">
    <source>
        <dbReference type="EMBL" id="MED6117972.1"/>
    </source>
</evidence>
<accession>A0ABU6R2Z7</accession>
<protein>
    <submittedName>
        <fullName evidence="1">Uncharacterized protein</fullName>
    </submittedName>
</protein>
<organism evidence="1 2">
    <name type="scientific">Stylosanthes scabra</name>
    <dbReference type="NCBI Taxonomy" id="79078"/>
    <lineage>
        <taxon>Eukaryota</taxon>
        <taxon>Viridiplantae</taxon>
        <taxon>Streptophyta</taxon>
        <taxon>Embryophyta</taxon>
        <taxon>Tracheophyta</taxon>
        <taxon>Spermatophyta</taxon>
        <taxon>Magnoliopsida</taxon>
        <taxon>eudicotyledons</taxon>
        <taxon>Gunneridae</taxon>
        <taxon>Pentapetalae</taxon>
        <taxon>rosids</taxon>
        <taxon>fabids</taxon>
        <taxon>Fabales</taxon>
        <taxon>Fabaceae</taxon>
        <taxon>Papilionoideae</taxon>
        <taxon>50 kb inversion clade</taxon>
        <taxon>dalbergioids sensu lato</taxon>
        <taxon>Dalbergieae</taxon>
        <taxon>Pterocarpus clade</taxon>
        <taxon>Stylosanthes</taxon>
    </lineage>
</organism>
<dbReference type="EMBL" id="JASCZI010011684">
    <property type="protein sequence ID" value="MED6117972.1"/>
    <property type="molecule type" value="Genomic_DNA"/>
</dbReference>
<evidence type="ECO:0000313" key="2">
    <source>
        <dbReference type="Proteomes" id="UP001341840"/>
    </source>
</evidence>
<comment type="caution">
    <text evidence="1">The sequence shown here is derived from an EMBL/GenBank/DDBJ whole genome shotgun (WGS) entry which is preliminary data.</text>
</comment>
<sequence length="101" mass="11761">SIFFAVQHRLPRFQQAQRSSSSQIHEELITICHIPFPTGCQQHFLTLPAIEYVHDMPKHILFAFHRTQDDGLWKNDIAHNKFKDNVSIKGHNRIMLTGSLK</sequence>
<feature type="non-terminal residue" evidence="1">
    <location>
        <position position="1"/>
    </location>
</feature>
<reference evidence="1 2" key="1">
    <citation type="journal article" date="2023" name="Plants (Basel)">
        <title>Bridging the Gap: Combining Genomics and Transcriptomics Approaches to Understand Stylosanthes scabra, an Orphan Legume from the Brazilian Caatinga.</title>
        <authorList>
            <person name="Ferreira-Neto J.R.C."/>
            <person name="da Silva M.D."/>
            <person name="Binneck E."/>
            <person name="de Melo N.F."/>
            <person name="da Silva R.H."/>
            <person name="de Melo A.L.T.M."/>
            <person name="Pandolfi V."/>
            <person name="Bustamante F.O."/>
            <person name="Brasileiro-Vidal A.C."/>
            <person name="Benko-Iseppon A.M."/>
        </authorList>
    </citation>
    <scope>NUCLEOTIDE SEQUENCE [LARGE SCALE GENOMIC DNA]</scope>
    <source>
        <tissue evidence="1">Leaves</tissue>
    </source>
</reference>